<sequence>LVIRLVLGISQARGGLVSQRGGGERAVAVLMSWEETSSSSKAAAPPAIRLVSFVSEEQLDEAKRSRGERVEDGTAQRDKPLFQILQENKDKKDAEFNERFKHRPPKALDEDETEFLDKLALSRREYDQQVANEEAEQLRSFHEAVAAQSTIAHELGEMPTVSLPEESKPKPPSKRSQPEFLRNITVSVKPRAKKAKSDVECKPAPKELVPSNGHDTNREPQGDAKSSVLGSLAAYGDDDDDESGDER</sequence>
<dbReference type="PANTHER" id="PTHR13495:SF0">
    <property type="entry name" value="PSME3-INTERACTING PROTEIN"/>
    <property type="match status" value="1"/>
</dbReference>
<dbReference type="STRING" id="200361.A0A453E8C1"/>
<feature type="domain" description="FAM192A/Fyv6 N-terminal" evidence="4">
    <location>
        <begin position="56"/>
        <end position="142"/>
    </location>
</feature>
<dbReference type="GO" id="GO:0005634">
    <property type="term" value="C:nucleus"/>
    <property type="evidence" value="ECO:0007669"/>
    <property type="project" value="UniProtKB-SubCell"/>
</dbReference>
<protein>
    <recommendedName>
        <fullName evidence="4">FAM192A/Fyv6 N-terminal domain-containing protein</fullName>
    </recommendedName>
</protein>
<evidence type="ECO:0000313" key="5">
    <source>
        <dbReference type="EnsemblPlants" id="AET3Gv20253000.2"/>
    </source>
</evidence>
<keyword evidence="2" id="KW-0539">Nucleus</keyword>
<accession>A0A453E8C1</accession>
<organism evidence="5 6">
    <name type="scientific">Aegilops tauschii subsp. strangulata</name>
    <name type="common">Goatgrass</name>
    <dbReference type="NCBI Taxonomy" id="200361"/>
    <lineage>
        <taxon>Eukaryota</taxon>
        <taxon>Viridiplantae</taxon>
        <taxon>Streptophyta</taxon>
        <taxon>Embryophyta</taxon>
        <taxon>Tracheophyta</taxon>
        <taxon>Spermatophyta</taxon>
        <taxon>Magnoliopsida</taxon>
        <taxon>Liliopsida</taxon>
        <taxon>Poales</taxon>
        <taxon>Poaceae</taxon>
        <taxon>BOP clade</taxon>
        <taxon>Pooideae</taxon>
        <taxon>Triticodae</taxon>
        <taxon>Triticeae</taxon>
        <taxon>Triticinae</taxon>
        <taxon>Aegilops</taxon>
    </lineage>
</organism>
<evidence type="ECO:0000256" key="3">
    <source>
        <dbReference type="SAM" id="MobiDB-lite"/>
    </source>
</evidence>
<proteinExistence type="predicted"/>
<dbReference type="Gramene" id="AET3Gv20253000.2">
    <property type="protein sequence ID" value="AET3Gv20253000.2"/>
    <property type="gene ID" value="AET3Gv20253000"/>
</dbReference>
<feature type="compositionally biased region" description="Basic and acidic residues" evidence="3">
    <location>
        <begin position="61"/>
        <end position="80"/>
    </location>
</feature>
<evidence type="ECO:0000256" key="2">
    <source>
        <dbReference type="ARBA" id="ARBA00023242"/>
    </source>
</evidence>
<dbReference type="PANTHER" id="PTHR13495">
    <property type="entry name" value="NEFA-INTERACTING NUCLEAR PROTEIN NIP30"/>
    <property type="match status" value="1"/>
</dbReference>
<reference evidence="5" key="5">
    <citation type="journal article" date="2021" name="G3 (Bethesda)">
        <title>Aegilops tauschii genome assembly Aet v5.0 features greater sequence contiguity and improved annotation.</title>
        <authorList>
            <person name="Wang L."/>
            <person name="Zhu T."/>
            <person name="Rodriguez J.C."/>
            <person name="Deal K.R."/>
            <person name="Dubcovsky J."/>
            <person name="McGuire P.E."/>
            <person name="Lux T."/>
            <person name="Spannagl M."/>
            <person name="Mayer K.F.X."/>
            <person name="Baldrich P."/>
            <person name="Meyers B.C."/>
            <person name="Huo N."/>
            <person name="Gu Y.Q."/>
            <person name="Zhou H."/>
            <person name="Devos K.M."/>
            <person name="Bennetzen J.L."/>
            <person name="Unver T."/>
            <person name="Budak H."/>
            <person name="Gulick P.J."/>
            <person name="Galiba G."/>
            <person name="Kalapos B."/>
            <person name="Nelson D.R."/>
            <person name="Li P."/>
            <person name="You F.M."/>
            <person name="Luo M.C."/>
            <person name="Dvorak J."/>
        </authorList>
    </citation>
    <scope>NUCLEOTIDE SEQUENCE [LARGE SCALE GENOMIC DNA]</scope>
    <source>
        <strain evidence="5">cv. AL8/78</strain>
    </source>
</reference>
<reference evidence="5" key="4">
    <citation type="submission" date="2019-03" db="UniProtKB">
        <authorList>
            <consortium name="EnsemblPlants"/>
        </authorList>
    </citation>
    <scope>IDENTIFICATION</scope>
</reference>
<evidence type="ECO:0000256" key="1">
    <source>
        <dbReference type="ARBA" id="ARBA00004123"/>
    </source>
</evidence>
<reference evidence="6" key="1">
    <citation type="journal article" date="2014" name="Science">
        <title>Ancient hybridizations among the ancestral genomes of bread wheat.</title>
        <authorList>
            <consortium name="International Wheat Genome Sequencing Consortium,"/>
            <person name="Marcussen T."/>
            <person name="Sandve S.R."/>
            <person name="Heier L."/>
            <person name="Spannagl M."/>
            <person name="Pfeifer M."/>
            <person name="Jakobsen K.S."/>
            <person name="Wulff B.B."/>
            <person name="Steuernagel B."/>
            <person name="Mayer K.F."/>
            <person name="Olsen O.A."/>
        </authorList>
    </citation>
    <scope>NUCLEOTIDE SEQUENCE [LARGE SCALE GENOMIC DNA]</scope>
    <source>
        <strain evidence="6">cv. AL8/78</strain>
    </source>
</reference>
<dbReference type="AlphaFoldDB" id="A0A453E8C1"/>
<dbReference type="EnsemblPlants" id="AET3Gv20253000.2">
    <property type="protein sequence ID" value="AET3Gv20253000.2"/>
    <property type="gene ID" value="AET3Gv20253000"/>
</dbReference>
<comment type="subcellular location">
    <subcellularLocation>
        <location evidence="1">Nucleus</location>
    </subcellularLocation>
</comment>
<dbReference type="Pfam" id="PF10187">
    <property type="entry name" value="FAM192A_Fyv6_N"/>
    <property type="match status" value="1"/>
</dbReference>
<dbReference type="InterPro" id="IPR039845">
    <property type="entry name" value="FAM192A"/>
</dbReference>
<feature type="region of interest" description="Disordered" evidence="3">
    <location>
        <begin position="61"/>
        <end position="88"/>
    </location>
</feature>
<evidence type="ECO:0000259" key="4">
    <source>
        <dbReference type="Pfam" id="PF10187"/>
    </source>
</evidence>
<dbReference type="InterPro" id="IPR019331">
    <property type="entry name" value="FAM192A/Fyv6_N"/>
</dbReference>
<evidence type="ECO:0000313" key="6">
    <source>
        <dbReference type="Proteomes" id="UP000015105"/>
    </source>
</evidence>
<name>A0A453E8C1_AEGTS</name>
<reference evidence="5" key="3">
    <citation type="journal article" date="2017" name="Nature">
        <title>Genome sequence of the progenitor of the wheat D genome Aegilops tauschii.</title>
        <authorList>
            <person name="Luo M.C."/>
            <person name="Gu Y.Q."/>
            <person name="Puiu D."/>
            <person name="Wang H."/>
            <person name="Twardziok S.O."/>
            <person name="Deal K.R."/>
            <person name="Huo N."/>
            <person name="Zhu T."/>
            <person name="Wang L."/>
            <person name="Wang Y."/>
            <person name="McGuire P.E."/>
            <person name="Liu S."/>
            <person name="Long H."/>
            <person name="Ramasamy R.K."/>
            <person name="Rodriguez J.C."/>
            <person name="Van S.L."/>
            <person name="Yuan L."/>
            <person name="Wang Z."/>
            <person name="Xia Z."/>
            <person name="Xiao L."/>
            <person name="Anderson O.D."/>
            <person name="Ouyang S."/>
            <person name="Liang Y."/>
            <person name="Zimin A.V."/>
            <person name="Pertea G."/>
            <person name="Qi P."/>
            <person name="Bennetzen J.L."/>
            <person name="Dai X."/>
            <person name="Dawson M.W."/>
            <person name="Muller H.G."/>
            <person name="Kugler K."/>
            <person name="Rivarola-Duarte L."/>
            <person name="Spannagl M."/>
            <person name="Mayer K.F.X."/>
            <person name="Lu F.H."/>
            <person name="Bevan M.W."/>
            <person name="Leroy P."/>
            <person name="Li P."/>
            <person name="You F.M."/>
            <person name="Sun Q."/>
            <person name="Liu Z."/>
            <person name="Lyons E."/>
            <person name="Wicker T."/>
            <person name="Salzberg S.L."/>
            <person name="Devos K.M."/>
            <person name="Dvorak J."/>
        </authorList>
    </citation>
    <scope>NUCLEOTIDE SEQUENCE [LARGE SCALE GENOMIC DNA]</scope>
    <source>
        <strain evidence="5">cv. AL8/78</strain>
    </source>
</reference>
<keyword evidence="6" id="KW-1185">Reference proteome</keyword>
<reference evidence="6" key="2">
    <citation type="journal article" date="2017" name="Nat. Plants">
        <title>The Aegilops tauschii genome reveals multiple impacts of transposons.</title>
        <authorList>
            <person name="Zhao G."/>
            <person name="Zou C."/>
            <person name="Li K."/>
            <person name="Wang K."/>
            <person name="Li T."/>
            <person name="Gao L."/>
            <person name="Zhang X."/>
            <person name="Wang H."/>
            <person name="Yang Z."/>
            <person name="Liu X."/>
            <person name="Jiang W."/>
            <person name="Mao L."/>
            <person name="Kong X."/>
            <person name="Jiao Y."/>
            <person name="Jia J."/>
        </authorList>
    </citation>
    <scope>NUCLEOTIDE SEQUENCE [LARGE SCALE GENOMIC DNA]</scope>
    <source>
        <strain evidence="6">cv. AL8/78</strain>
    </source>
</reference>
<feature type="compositionally biased region" description="Basic and acidic residues" evidence="3">
    <location>
        <begin position="195"/>
        <end position="205"/>
    </location>
</feature>
<dbReference type="Proteomes" id="UP000015105">
    <property type="component" value="Chromosome 3D"/>
</dbReference>
<feature type="compositionally biased region" description="Acidic residues" evidence="3">
    <location>
        <begin position="236"/>
        <end position="247"/>
    </location>
</feature>
<feature type="region of interest" description="Disordered" evidence="3">
    <location>
        <begin position="149"/>
        <end position="247"/>
    </location>
</feature>